<dbReference type="Proteomes" id="UP000215005">
    <property type="component" value="Chromosome"/>
</dbReference>
<name>A0A223S769_9ACTN</name>
<reference evidence="1 2" key="1">
    <citation type="submission" date="2017-08" db="EMBL/GenBank/DDBJ databases">
        <title>The complete genome sequence of Nocardiopsis gilva YIM 90087.</title>
        <authorList>
            <person name="Yin M."/>
            <person name="Tang S."/>
        </authorList>
    </citation>
    <scope>NUCLEOTIDE SEQUENCE [LARGE SCALE GENOMIC DNA]</scope>
    <source>
        <strain evidence="1 2">YIM 90087</strain>
    </source>
</reference>
<dbReference type="RefSeq" id="WP_017619029.1">
    <property type="nucleotide sequence ID" value="NZ_ANBG01000222.1"/>
</dbReference>
<accession>A0A223S769</accession>
<gene>
    <name evidence="1" type="ORF">CDO52_15170</name>
</gene>
<sequence>MSSDRRSRLHCREGAIIAQPAPTPEALRAAVETLDPDRLGEFLTDLVEAKARGGIRPMMVFYHRWSAFAALHRFPDRLETLHGLQAKAATDRTAYAEISQLLAEIDAEVRG</sequence>
<dbReference type="EMBL" id="CP022753">
    <property type="protein sequence ID" value="ASU83943.1"/>
    <property type="molecule type" value="Genomic_DNA"/>
</dbReference>
<keyword evidence="2" id="KW-1185">Reference proteome</keyword>
<dbReference type="AlphaFoldDB" id="A0A223S769"/>
<organism evidence="1 2">
    <name type="scientific">Nocardiopsis gilva YIM 90087</name>
    <dbReference type="NCBI Taxonomy" id="1235441"/>
    <lineage>
        <taxon>Bacteria</taxon>
        <taxon>Bacillati</taxon>
        <taxon>Actinomycetota</taxon>
        <taxon>Actinomycetes</taxon>
        <taxon>Streptosporangiales</taxon>
        <taxon>Nocardiopsidaceae</taxon>
        <taxon>Nocardiopsis</taxon>
    </lineage>
</organism>
<protein>
    <submittedName>
        <fullName evidence="1">Uncharacterized protein</fullName>
    </submittedName>
</protein>
<evidence type="ECO:0000313" key="2">
    <source>
        <dbReference type="Proteomes" id="UP000215005"/>
    </source>
</evidence>
<proteinExistence type="predicted"/>
<dbReference type="KEGG" id="ngv:CDO52_15170"/>
<evidence type="ECO:0000313" key="1">
    <source>
        <dbReference type="EMBL" id="ASU83943.1"/>
    </source>
</evidence>